<protein>
    <submittedName>
        <fullName evidence="1">Uncharacterized protein</fullName>
    </submittedName>
</protein>
<name>A0AAV2CD84_9ROSI</name>
<reference evidence="1 2" key="1">
    <citation type="submission" date="2024-04" db="EMBL/GenBank/DDBJ databases">
        <authorList>
            <person name="Fracassetti M."/>
        </authorList>
    </citation>
    <scope>NUCLEOTIDE SEQUENCE [LARGE SCALE GENOMIC DNA]</scope>
</reference>
<organism evidence="1 2">
    <name type="scientific">Linum trigynum</name>
    <dbReference type="NCBI Taxonomy" id="586398"/>
    <lineage>
        <taxon>Eukaryota</taxon>
        <taxon>Viridiplantae</taxon>
        <taxon>Streptophyta</taxon>
        <taxon>Embryophyta</taxon>
        <taxon>Tracheophyta</taxon>
        <taxon>Spermatophyta</taxon>
        <taxon>Magnoliopsida</taxon>
        <taxon>eudicotyledons</taxon>
        <taxon>Gunneridae</taxon>
        <taxon>Pentapetalae</taxon>
        <taxon>rosids</taxon>
        <taxon>fabids</taxon>
        <taxon>Malpighiales</taxon>
        <taxon>Linaceae</taxon>
        <taxon>Linum</taxon>
    </lineage>
</organism>
<keyword evidence="2" id="KW-1185">Reference proteome</keyword>
<accession>A0AAV2CD84</accession>
<sequence length="101" mass="11041">MIAIGELWAKIGRDEFDFLELNKPKNRTESRPNSAAVSESEFLNRGRVVEVPCGLTIGSHITVVGKRRAAHAEAESNISLIKDGGSSVMVSQFMIELQGLK</sequence>
<dbReference type="EMBL" id="OZ034813">
    <property type="protein sequence ID" value="CAL1354444.1"/>
    <property type="molecule type" value="Genomic_DNA"/>
</dbReference>
<dbReference type="AlphaFoldDB" id="A0AAV2CD84"/>
<evidence type="ECO:0000313" key="2">
    <source>
        <dbReference type="Proteomes" id="UP001497516"/>
    </source>
</evidence>
<gene>
    <name evidence="1" type="ORF">LTRI10_LOCUS2254</name>
</gene>
<dbReference type="Proteomes" id="UP001497516">
    <property type="component" value="Chromosome 1"/>
</dbReference>
<proteinExistence type="predicted"/>
<evidence type="ECO:0000313" key="1">
    <source>
        <dbReference type="EMBL" id="CAL1354444.1"/>
    </source>
</evidence>